<dbReference type="Proteomes" id="UP001189429">
    <property type="component" value="Unassembled WGS sequence"/>
</dbReference>
<feature type="compositionally biased region" description="Low complexity" evidence="1">
    <location>
        <begin position="302"/>
        <end position="321"/>
    </location>
</feature>
<dbReference type="Pfam" id="PF01266">
    <property type="entry name" value="DAO"/>
    <property type="match status" value="1"/>
</dbReference>
<evidence type="ECO:0000256" key="1">
    <source>
        <dbReference type="SAM" id="MobiDB-lite"/>
    </source>
</evidence>
<feature type="non-terminal residue" evidence="3">
    <location>
        <position position="1"/>
    </location>
</feature>
<reference evidence="3" key="1">
    <citation type="submission" date="2023-10" db="EMBL/GenBank/DDBJ databases">
        <authorList>
            <person name="Chen Y."/>
            <person name="Shah S."/>
            <person name="Dougan E. K."/>
            <person name="Thang M."/>
            <person name="Chan C."/>
        </authorList>
    </citation>
    <scope>NUCLEOTIDE SEQUENCE [LARGE SCALE GENOMIC DNA]</scope>
</reference>
<keyword evidence="4" id="KW-1185">Reference proteome</keyword>
<feature type="domain" description="FAD dependent oxidoreductase" evidence="2">
    <location>
        <begin position="3"/>
        <end position="234"/>
    </location>
</feature>
<dbReference type="SUPFAM" id="SSF51905">
    <property type="entry name" value="FAD/NAD(P)-binding domain"/>
    <property type="match status" value="1"/>
</dbReference>
<dbReference type="InterPro" id="IPR036188">
    <property type="entry name" value="FAD/NAD-bd_sf"/>
</dbReference>
<accession>A0ABN9VG75</accession>
<gene>
    <name evidence="3" type="ORF">PCOR1329_LOCUS57644</name>
</gene>
<feature type="non-terminal residue" evidence="3">
    <location>
        <position position="321"/>
    </location>
</feature>
<dbReference type="InterPro" id="IPR006076">
    <property type="entry name" value="FAD-dep_OxRdtase"/>
</dbReference>
<comment type="caution">
    <text evidence="3">The sequence shown here is derived from an EMBL/GenBank/DDBJ whole genome shotgun (WGS) entry which is preliminary data.</text>
</comment>
<proteinExistence type="predicted"/>
<dbReference type="Gene3D" id="3.50.50.60">
    <property type="entry name" value="FAD/NAD(P)-binding domain"/>
    <property type="match status" value="1"/>
</dbReference>
<organism evidence="3 4">
    <name type="scientific">Prorocentrum cordatum</name>
    <dbReference type="NCBI Taxonomy" id="2364126"/>
    <lineage>
        <taxon>Eukaryota</taxon>
        <taxon>Sar</taxon>
        <taxon>Alveolata</taxon>
        <taxon>Dinophyceae</taxon>
        <taxon>Prorocentrales</taxon>
        <taxon>Prorocentraceae</taxon>
        <taxon>Prorocentrum</taxon>
    </lineage>
</organism>
<dbReference type="EMBL" id="CAUYUJ010017129">
    <property type="protein sequence ID" value="CAK0872057.1"/>
    <property type="molecule type" value="Genomic_DNA"/>
</dbReference>
<evidence type="ECO:0000313" key="3">
    <source>
        <dbReference type="EMBL" id="CAK0872057.1"/>
    </source>
</evidence>
<evidence type="ECO:0000313" key="4">
    <source>
        <dbReference type="Proteomes" id="UP001189429"/>
    </source>
</evidence>
<name>A0ABN9VG75_9DINO</name>
<dbReference type="Gene3D" id="3.30.9.10">
    <property type="entry name" value="D-Amino Acid Oxidase, subunit A, domain 2"/>
    <property type="match status" value="1"/>
</dbReference>
<evidence type="ECO:0000259" key="2">
    <source>
        <dbReference type="Pfam" id="PF01266"/>
    </source>
</evidence>
<feature type="region of interest" description="Disordered" evidence="1">
    <location>
        <begin position="294"/>
        <end position="321"/>
    </location>
</feature>
<sequence>SWDRAKAQRVVGSPLARGGQFDSSVWAVNPLALTLGLARAAESCGARVFEGTEATGLEQGADGRWTVATAGGGAVVCDEVVLCGSAHLRHGLSRRLAVATVPVFTWMVATEPLNSAQRKSINGGCLEDTPTVCNDLVSLNYWRFMPDGRLLFGGLAHAFPLSLERVESKLRGQMEEHYPQLKGIGIEHVWGGTLSFAMHACPIVGRDGATGPWFAAGFGGHGIVPTCMAGELIASGIAEGDERWRLLQQTLPPSFVFWPFSRLGAESWCCASSRRWTASGWRGPRCRSGCCPRGRGERRGRPASAPAPRSAAASRSRPPGL</sequence>
<dbReference type="PANTHER" id="PTHR13847:SF281">
    <property type="entry name" value="FAD DEPENDENT OXIDOREDUCTASE DOMAIN-CONTAINING PROTEIN"/>
    <property type="match status" value="1"/>
</dbReference>
<dbReference type="PANTHER" id="PTHR13847">
    <property type="entry name" value="SARCOSINE DEHYDROGENASE-RELATED"/>
    <property type="match status" value="1"/>
</dbReference>
<protein>
    <recommendedName>
        <fullName evidence="2">FAD dependent oxidoreductase domain-containing protein</fullName>
    </recommendedName>
</protein>